<evidence type="ECO:0000256" key="2">
    <source>
        <dbReference type="ARBA" id="ARBA00023315"/>
    </source>
</evidence>
<dbReference type="Gene3D" id="3.40.630.30">
    <property type="match status" value="1"/>
</dbReference>
<dbReference type="SUPFAM" id="SSF55729">
    <property type="entry name" value="Acyl-CoA N-acyltransferases (Nat)"/>
    <property type="match status" value="1"/>
</dbReference>
<evidence type="ECO:0000256" key="1">
    <source>
        <dbReference type="ARBA" id="ARBA00022679"/>
    </source>
</evidence>
<dbReference type="EMBL" id="BAER01000014">
    <property type="protein sequence ID" value="GAC31235.1"/>
    <property type="molecule type" value="Genomic_DNA"/>
</dbReference>
<reference evidence="5" key="1">
    <citation type="journal article" date="2014" name="Environ. Microbiol.">
        <title>Comparative genomics of the marine bacterial genus Glaciecola reveals the high degree of genomic diversity and genomic characteristic for cold adaptation.</title>
        <authorList>
            <person name="Qin Q.L."/>
            <person name="Xie B.B."/>
            <person name="Yu Y."/>
            <person name="Shu Y.L."/>
            <person name="Rong J.C."/>
            <person name="Zhang Y.J."/>
            <person name="Zhao D.L."/>
            <person name="Chen X.L."/>
            <person name="Zhang X.Y."/>
            <person name="Chen B."/>
            <person name="Zhou B.C."/>
            <person name="Zhang Y.Z."/>
        </authorList>
    </citation>
    <scope>NUCLEOTIDE SEQUENCE [LARGE SCALE GENOMIC DNA]</scope>
    <source>
        <strain evidence="5">LMG 21857</strain>
    </source>
</reference>
<evidence type="ECO:0000313" key="5">
    <source>
        <dbReference type="Proteomes" id="UP000006322"/>
    </source>
</evidence>
<evidence type="ECO:0000313" key="4">
    <source>
        <dbReference type="EMBL" id="GAC31235.1"/>
    </source>
</evidence>
<dbReference type="CDD" id="cd04301">
    <property type="entry name" value="NAT_SF"/>
    <property type="match status" value="1"/>
</dbReference>
<keyword evidence="2" id="KW-0012">Acyltransferase</keyword>
<sequence length="205" mass="22677">MPGVRRANADDISDAVALVLSSAPVALERLFSQQTEHNNYHAKSFLIRAFAQKAGQFGYGNHWVIEIDNKIAAIGCGWQFEMGEAYVKATLESMTSYYQGVDVLEVLHRCQALQPVFARPAADELCVGHIGVAEAFQRQGLCSQLLAHLESTAYTLGKRKLTLDVKQDNAGAIDCYQQFGFELVRITQDTSIMSLGTYVHMCKLL</sequence>
<keyword evidence="1 4" id="KW-0808">Transferase</keyword>
<dbReference type="GO" id="GO:0016747">
    <property type="term" value="F:acyltransferase activity, transferring groups other than amino-acyl groups"/>
    <property type="evidence" value="ECO:0007669"/>
    <property type="project" value="InterPro"/>
</dbReference>
<dbReference type="PROSITE" id="PS51186">
    <property type="entry name" value="GNAT"/>
    <property type="match status" value="1"/>
</dbReference>
<name>K7A720_9ALTE</name>
<protein>
    <submittedName>
        <fullName evidence="4">GCN5-related N-acetyltransferase</fullName>
    </submittedName>
</protein>
<dbReference type="InterPro" id="IPR050680">
    <property type="entry name" value="YpeA/RimI_acetyltransf"/>
</dbReference>
<evidence type="ECO:0000259" key="3">
    <source>
        <dbReference type="PROSITE" id="PS51186"/>
    </source>
</evidence>
<gene>
    <name evidence="4" type="ORF">GPLA_0316</name>
</gene>
<feature type="domain" description="N-acetyltransferase" evidence="3">
    <location>
        <begin position="2"/>
        <end position="205"/>
    </location>
</feature>
<dbReference type="STRING" id="1129793.GPLA_0316"/>
<dbReference type="Proteomes" id="UP000006322">
    <property type="component" value="Unassembled WGS sequence"/>
</dbReference>
<proteinExistence type="predicted"/>
<dbReference type="Pfam" id="PF00583">
    <property type="entry name" value="Acetyltransf_1"/>
    <property type="match status" value="1"/>
</dbReference>
<dbReference type="OrthoDB" id="336415at2"/>
<dbReference type="AlphaFoldDB" id="K7A720"/>
<comment type="caution">
    <text evidence="4">The sequence shown here is derived from an EMBL/GenBank/DDBJ whole genome shotgun (WGS) entry which is preliminary data.</text>
</comment>
<organism evidence="4 5">
    <name type="scientific">Paraglaciecola polaris LMG 21857</name>
    <dbReference type="NCBI Taxonomy" id="1129793"/>
    <lineage>
        <taxon>Bacteria</taxon>
        <taxon>Pseudomonadati</taxon>
        <taxon>Pseudomonadota</taxon>
        <taxon>Gammaproteobacteria</taxon>
        <taxon>Alteromonadales</taxon>
        <taxon>Alteromonadaceae</taxon>
        <taxon>Paraglaciecola</taxon>
    </lineage>
</organism>
<dbReference type="InterPro" id="IPR000182">
    <property type="entry name" value="GNAT_dom"/>
</dbReference>
<dbReference type="PANTHER" id="PTHR43420:SF12">
    <property type="entry name" value="N-ACETYLTRANSFERASE DOMAIN-CONTAINING PROTEIN"/>
    <property type="match status" value="1"/>
</dbReference>
<accession>K7A720</accession>
<keyword evidence="5" id="KW-1185">Reference proteome</keyword>
<dbReference type="PANTHER" id="PTHR43420">
    <property type="entry name" value="ACETYLTRANSFERASE"/>
    <property type="match status" value="1"/>
</dbReference>
<dbReference type="InterPro" id="IPR016181">
    <property type="entry name" value="Acyl_CoA_acyltransferase"/>
</dbReference>
<dbReference type="RefSeq" id="WP_007103041.1">
    <property type="nucleotide sequence ID" value="NZ_BAER01000014.1"/>
</dbReference>